<gene>
    <name evidence="1" type="ORF">TNCT_285631</name>
</gene>
<evidence type="ECO:0000313" key="2">
    <source>
        <dbReference type="Proteomes" id="UP000887116"/>
    </source>
</evidence>
<reference evidence="1" key="1">
    <citation type="submission" date="2020-07" db="EMBL/GenBank/DDBJ databases">
        <title>Multicomponent nature underlies the extraordinary mechanical properties of spider dragline silk.</title>
        <authorList>
            <person name="Kono N."/>
            <person name="Nakamura H."/>
            <person name="Mori M."/>
            <person name="Yoshida Y."/>
            <person name="Ohtoshi R."/>
            <person name="Malay A.D."/>
            <person name="Moran D.A.P."/>
            <person name="Tomita M."/>
            <person name="Numata K."/>
            <person name="Arakawa K."/>
        </authorList>
    </citation>
    <scope>NUCLEOTIDE SEQUENCE</scope>
</reference>
<sequence length="88" mass="9821">MWVTHLASGCARPWGECSMLKIHSWLHNGKRESCLPVICSHYEEFCVTPLLTTVRVVRIVSGVEGLRVGARRTISCGESRRGQLALVE</sequence>
<protein>
    <submittedName>
        <fullName evidence="1">Uncharacterized protein</fullName>
    </submittedName>
</protein>
<comment type="caution">
    <text evidence="1">The sequence shown here is derived from an EMBL/GenBank/DDBJ whole genome shotgun (WGS) entry which is preliminary data.</text>
</comment>
<accession>A0A8X6GNB1</accession>
<dbReference type="Proteomes" id="UP000887116">
    <property type="component" value="Unassembled WGS sequence"/>
</dbReference>
<proteinExistence type="predicted"/>
<organism evidence="1 2">
    <name type="scientific">Trichonephila clavata</name>
    <name type="common">Joro spider</name>
    <name type="synonym">Nephila clavata</name>
    <dbReference type="NCBI Taxonomy" id="2740835"/>
    <lineage>
        <taxon>Eukaryota</taxon>
        <taxon>Metazoa</taxon>
        <taxon>Ecdysozoa</taxon>
        <taxon>Arthropoda</taxon>
        <taxon>Chelicerata</taxon>
        <taxon>Arachnida</taxon>
        <taxon>Araneae</taxon>
        <taxon>Araneomorphae</taxon>
        <taxon>Entelegynae</taxon>
        <taxon>Araneoidea</taxon>
        <taxon>Nephilidae</taxon>
        <taxon>Trichonephila</taxon>
    </lineage>
</organism>
<evidence type="ECO:0000313" key="1">
    <source>
        <dbReference type="EMBL" id="GFR08071.1"/>
    </source>
</evidence>
<name>A0A8X6GNB1_TRICU</name>
<keyword evidence="2" id="KW-1185">Reference proteome</keyword>
<dbReference type="EMBL" id="BMAO01026264">
    <property type="protein sequence ID" value="GFR08071.1"/>
    <property type="molecule type" value="Genomic_DNA"/>
</dbReference>
<dbReference type="AlphaFoldDB" id="A0A8X6GNB1"/>